<dbReference type="PANTHER" id="PTHR43792">
    <property type="entry name" value="GNAT FAMILY, PUTATIVE (AFU_ORTHOLOGUE AFUA_3G00765)-RELATED-RELATED"/>
    <property type="match status" value="1"/>
</dbReference>
<proteinExistence type="predicted"/>
<dbReference type="EMBL" id="BMIB01000003">
    <property type="protein sequence ID" value="GGH70428.1"/>
    <property type="molecule type" value="Genomic_DNA"/>
</dbReference>
<dbReference type="Proteomes" id="UP000627292">
    <property type="component" value="Unassembled WGS sequence"/>
</dbReference>
<dbReference type="InterPro" id="IPR016181">
    <property type="entry name" value="Acyl_CoA_acyltransferase"/>
</dbReference>
<dbReference type="InterPro" id="IPR051531">
    <property type="entry name" value="N-acetyltransferase"/>
</dbReference>
<evidence type="ECO:0000313" key="2">
    <source>
        <dbReference type="EMBL" id="GGH70428.1"/>
    </source>
</evidence>
<comment type="caution">
    <text evidence="2">The sequence shown here is derived from an EMBL/GenBank/DDBJ whole genome shotgun (WGS) entry which is preliminary data.</text>
</comment>
<dbReference type="GO" id="GO:0016747">
    <property type="term" value="F:acyltransferase activity, transferring groups other than amino-acyl groups"/>
    <property type="evidence" value="ECO:0007669"/>
    <property type="project" value="InterPro"/>
</dbReference>
<keyword evidence="3" id="KW-1185">Reference proteome</keyword>
<reference evidence="2" key="1">
    <citation type="journal article" date="2014" name="Int. J. Syst. Evol. Microbiol.">
        <title>Complete genome sequence of Corynebacterium casei LMG S-19264T (=DSM 44701T), isolated from a smear-ripened cheese.</title>
        <authorList>
            <consortium name="US DOE Joint Genome Institute (JGI-PGF)"/>
            <person name="Walter F."/>
            <person name="Albersmeier A."/>
            <person name="Kalinowski J."/>
            <person name="Ruckert C."/>
        </authorList>
    </citation>
    <scope>NUCLEOTIDE SEQUENCE</scope>
    <source>
        <strain evidence="2">CGMCC 1.15290</strain>
    </source>
</reference>
<evidence type="ECO:0000313" key="3">
    <source>
        <dbReference type="Proteomes" id="UP000627292"/>
    </source>
</evidence>
<evidence type="ECO:0000259" key="1">
    <source>
        <dbReference type="PROSITE" id="PS51186"/>
    </source>
</evidence>
<dbReference type="InterPro" id="IPR000182">
    <property type="entry name" value="GNAT_dom"/>
</dbReference>
<feature type="domain" description="N-acetyltransferase" evidence="1">
    <location>
        <begin position="33"/>
        <end position="190"/>
    </location>
</feature>
<accession>A0A917MWS0</accession>
<dbReference type="PROSITE" id="PS51186">
    <property type="entry name" value="GNAT"/>
    <property type="match status" value="1"/>
</dbReference>
<name>A0A917MWS0_9BACT</name>
<dbReference type="AlphaFoldDB" id="A0A917MWS0"/>
<dbReference type="PANTHER" id="PTHR43792:SF1">
    <property type="entry name" value="N-ACETYLTRANSFERASE DOMAIN-CONTAINING PROTEIN"/>
    <property type="match status" value="1"/>
</dbReference>
<dbReference type="Gene3D" id="3.40.630.30">
    <property type="match status" value="1"/>
</dbReference>
<reference evidence="2" key="2">
    <citation type="submission" date="2020-09" db="EMBL/GenBank/DDBJ databases">
        <authorList>
            <person name="Sun Q."/>
            <person name="Zhou Y."/>
        </authorList>
    </citation>
    <scope>NUCLEOTIDE SEQUENCE</scope>
    <source>
        <strain evidence="2">CGMCC 1.15290</strain>
    </source>
</reference>
<dbReference type="CDD" id="cd04301">
    <property type="entry name" value="NAT_SF"/>
    <property type="match status" value="1"/>
</dbReference>
<dbReference type="Pfam" id="PF13302">
    <property type="entry name" value="Acetyltransf_3"/>
    <property type="match status" value="1"/>
</dbReference>
<protein>
    <submittedName>
        <fullName evidence="2">Alanine acetyltransferase</fullName>
    </submittedName>
</protein>
<sequence>MPYTPSHTNRTGVYLRMLELSFTPFPQLTTPRLLLRQQTVADKHDLFYLRSHPGIMHFIPRPLHQNLDDTLQFIEMLNTGIANRELIHWVITLAQQPERVIGCIGFVRMKKEHYRSEVGYLLHDGYRGQGIMQEALQAVLHYGFNTMGLHSVEAVIDPANTASAAVLEKGGFTREGYFREDFFYNGKFYDTAFYSLLAREHRP</sequence>
<dbReference type="SUPFAM" id="SSF55729">
    <property type="entry name" value="Acyl-CoA N-acyltransferases (Nat)"/>
    <property type="match status" value="1"/>
</dbReference>
<organism evidence="2 3">
    <name type="scientific">Filimonas zeae</name>
    <dbReference type="NCBI Taxonomy" id="1737353"/>
    <lineage>
        <taxon>Bacteria</taxon>
        <taxon>Pseudomonadati</taxon>
        <taxon>Bacteroidota</taxon>
        <taxon>Chitinophagia</taxon>
        <taxon>Chitinophagales</taxon>
        <taxon>Chitinophagaceae</taxon>
        <taxon>Filimonas</taxon>
    </lineage>
</organism>
<gene>
    <name evidence="2" type="ORF">GCM10011379_28690</name>
</gene>